<evidence type="ECO:0000256" key="4">
    <source>
        <dbReference type="ARBA" id="ARBA00022605"/>
    </source>
</evidence>
<feature type="binding site" evidence="11">
    <location>
        <position position="144"/>
    </location>
    <ligand>
        <name>substrate</name>
    </ligand>
</feature>
<dbReference type="Proteomes" id="UP001431693">
    <property type="component" value="Unassembled WGS sequence"/>
</dbReference>
<comment type="subunit">
    <text evidence="11">Monomer.</text>
</comment>
<evidence type="ECO:0000256" key="1">
    <source>
        <dbReference type="ARBA" id="ARBA00004842"/>
    </source>
</evidence>
<dbReference type="EMBL" id="JASJEX010000004">
    <property type="protein sequence ID" value="MDJ1130125.1"/>
    <property type="molecule type" value="Genomic_DNA"/>
</dbReference>
<proteinExistence type="inferred from homology"/>
<dbReference type="PANTHER" id="PTHR21087">
    <property type="entry name" value="SHIKIMATE KINASE"/>
    <property type="match status" value="1"/>
</dbReference>
<dbReference type="HAMAP" id="MF_00109">
    <property type="entry name" value="Shikimate_kinase"/>
    <property type="match status" value="1"/>
</dbReference>
<name>A0ABT6ZM48_9ACTN</name>
<dbReference type="Pfam" id="PF01202">
    <property type="entry name" value="SKI"/>
    <property type="match status" value="1"/>
</dbReference>
<keyword evidence="5 11" id="KW-0808">Transferase</keyword>
<evidence type="ECO:0000313" key="13">
    <source>
        <dbReference type="Proteomes" id="UP001431693"/>
    </source>
</evidence>
<comment type="pathway">
    <text evidence="1 11">Metabolic intermediate biosynthesis; chorismate biosynthesis; chorismate from D-erythrose 4-phosphate and phosphoenolpyruvate: step 5/7.</text>
</comment>
<feature type="binding site" evidence="11">
    <location>
        <begin position="22"/>
        <end position="27"/>
    </location>
    <ligand>
        <name>ATP</name>
        <dbReference type="ChEBI" id="CHEBI:30616"/>
    </ligand>
</feature>
<evidence type="ECO:0000256" key="7">
    <source>
        <dbReference type="ARBA" id="ARBA00022777"/>
    </source>
</evidence>
<dbReference type="InterPro" id="IPR023000">
    <property type="entry name" value="Shikimate_kinase_CS"/>
</dbReference>
<dbReference type="RefSeq" id="WP_283713290.1">
    <property type="nucleotide sequence ID" value="NZ_JASJEW010000003.1"/>
</dbReference>
<dbReference type="PROSITE" id="PS01128">
    <property type="entry name" value="SHIKIMATE_KINASE"/>
    <property type="match status" value="1"/>
</dbReference>
<evidence type="ECO:0000313" key="12">
    <source>
        <dbReference type="EMBL" id="MDJ1130125.1"/>
    </source>
</evidence>
<comment type="caution">
    <text evidence="11">Lacks conserved residue(s) required for the propagation of feature annotation.</text>
</comment>
<evidence type="ECO:0000256" key="10">
    <source>
        <dbReference type="ARBA" id="ARBA00048567"/>
    </source>
</evidence>
<keyword evidence="9 11" id="KW-0057">Aromatic amino acid biosynthesis</keyword>
<dbReference type="EC" id="2.7.1.71" evidence="3 11"/>
<feature type="binding site" evidence="11">
    <location>
        <position position="26"/>
    </location>
    <ligand>
        <name>Mg(2+)</name>
        <dbReference type="ChEBI" id="CHEBI:18420"/>
    </ligand>
</feature>
<dbReference type="SUPFAM" id="SSF52540">
    <property type="entry name" value="P-loop containing nucleoside triphosphate hydrolases"/>
    <property type="match status" value="1"/>
</dbReference>
<evidence type="ECO:0000256" key="5">
    <source>
        <dbReference type="ARBA" id="ARBA00022679"/>
    </source>
</evidence>
<accession>A0ABT6ZM48</accession>
<feature type="binding site" evidence="11">
    <location>
        <position position="68"/>
    </location>
    <ligand>
        <name>substrate</name>
    </ligand>
</feature>
<keyword evidence="8 11" id="KW-0067">ATP-binding</keyword>
<dbReference type="InterPro" id="IPR027417">
    <property type="entry name" value="P-loop_NTPase"/>
</dbReference>
<dbReference type="PANTHER" id="PTHR21087:SF16">
    <property type="entry name" value="SHIKIMATE KINASE 1, CHLOROPLASTIC"/>
    <property type="match status" value="1"/>
</dbReference>
<feature type="binding site" evidence="11">
    <location>
        <position position="128"/>
    </location>
    <ligand>
        <name>ATP</name>
        <dbReference type="ChEBI" id="CHEBI:30616"/>
    </ligand>
</feature>
<keyword evidence="4 11" id="KW-0028">Amino-acid biosynthesis</keyword>
<comment type="similarity">
    <text evidence="2 11">Belongs to the shikimate kinase family.</text>
</comment>
<keyword evidence="7 11" id="KW-0418">Kinase</keyword>
<dbReference type="InterPro" id="IPR031322">
    <property type="entry name" value="Shikimate/glucono_kinase"/>
</dbReference>
<keyword evidence="13" id="KW-1185">Reference proteome</keyword>
<evidence type="ECO:0000256" key="2">
    <source>
        <dbReference type="ARBA" id="ARBA00006997"/>
    </source>
</evidence>
<sequence length="180" mass="19996">MGIPGVIEHEGCDHILFVGFSGAGKSTVTRNLGAMFNRRHVDLDRLVERAMHASLPNVWHTQGEGAFRAEETLALEGLLREKSLLVACGGGTVEVPRNRVLLHELGSVVFLDGTFEDSLAQMRSLRRRPDLGGLAEAARVYERRRPLYEEVCDYRVSITGKSFEEVACDCAELLWEEGLL</sequence>
<protein>
    <recommendedName>
        <fullName evidence="3 11">Shikimate kinase</fullName>
        <shortName evidence="11">SK</shortName>
        <ecNumber evidence="3 11">2.7.1.71</ecNumber>
    </recommendedName>
</protein>
<comment type="subcellular location">
    <subcellularLocation>
        <location evidence="11">Cytoplasm</location>
    </subcellularLocation>
</comment>
<dbReference type="GO" id="GO:0016301">
    <property type="term" value="F:kinase activity"/>
    <property type="evidence" value="ECO:0007669"/>
    <property type="project" value="UniProtKB-KW"/>
</dbReference>
<keyword evidence="6 11" id="KW-0547">Nucleotide-binding</keyword>
<dbReference type="PRINTS" id="PR01100">
    <property type="entry name" value="SHIKIMTKNASE"/>
</dbReference>
<comment type="catalytic activity">
    <reaction evidence="10 11">
        <text>shikimate + ATP = 3-phosphoshikimate + ADP + H(+)</text>
        <dbReference type="Rhea" id="RHEA:13121"/>
        <dbReference type="ChEBI" id="CHEBI:15378"/>
        <dbReference type="ChEBI" id="CHEBI:30616"/>
        <dbReference type="ChEBI" id="CHEBI:36208"/>
        <dbReference type="ChEBI" id="CHEBI:145989"/>
        <dbReference type="ChEBI" id="CHEBI:456216"/>
        <dbReference type="EC" id="2.7.1.71"/>
    </reaction>
</comment>
<keyword evidence="11" id="KW-0460">Magnesium</keyword>
<feature type="binding site" evidence="11">
    <location>
        <position position="90"/>
    </location>
    <ligand>
        <name>substrate</name>
    </ligand>
</feature>
<evidence type="ECO:0000256" key="11">
    <source>
        <dbReference type="HAMAP-Rule" id="MF_00109"/>
    </source>
</evidence>
<gene>
    <name evidence="11" type="primary">aroK</name>
    <name evidence="12" type="ORF">QJ043_08570</name>
</gene>
<comment type="function">
    <text evidence="11">Catalyzes the specific phosphorylation of the 3-hydroxyl group of shikimic acid using ATP as a cosubstrate.</text>
</comment>
<keyword evidence="11" id="KW-0479">Metal-binding</keyword>
<organism evidence="12 13">
    <name type="scientific">Kribbibacterium absianum</name>
    <dbReference type="NCBI Taxonomy" id="3044210"/>
    <lineage>
        <taxon>Bacteria</taxon>
        <taxon>Bacillati</taxon>
        <taxon>Actinomycetota</taxon>
        <taxon>Coriobacteriia</taxon>
        <taxon>Coriobacteriales</taxon>
        <taxon>Kribbibacteriaceae</taxon>
        <taxon>Kribbibacterium</taxon>
    </lineage>
</organism>
<dbReference type="CDD" id="cd00464">
    <property type="entry name" value="SK"/>
    <property type="match status" value="1"/>
</dbReference>
<keyword evidence="11" id="KW-0963">Cytoplasm</keyword>
<evidence type="ECO:0000256" key="9">
    <source>
        <dbReference type="ARBA" id="ARBA00023141"/>
    </source>
</evidence>
<dbReference type="Gene3D" id="3.40.50.300">
    <property type="entry name" value="P-loop containing nucleotide triphosphate hydrolases"/>
    <property type="match status" value="1"/>
</dbReference>
<evidence type="ECO:0000256" key="8">
    <source>
        <dbReference type="ARBA" id="ARBA00022840"/>
    </source>
</evidence>
<feature type="binding site" evidence="11">
    <location>
        <position position="44"/>
    </location>
    <ligand>
        <name>substrate</name>
    </ligand>
</feature>
<evidence type="ECO:0000256" key="3">
    <source>
        <dbReference type="ARBA" id="ARBA00012154"/>
    </source>
</evidence>
<evidence type="ECO:0000256" key="6">
    <source>
        <dbReference type="ARBA" id="ARBA00022741"/>
    </source>
</evidence>
<comment type="cofactor">
    <cofactor evidence="11">
        <name>Mg(2+)</name>
        <dbReference type="ChEBI" id="CHEBI:18420"/>
    </cofactor>
    <text evidence="11">Binds 1 Mg(2+) ion per subunit.</text>
</comment>
<comment type="caution">
    <text evidence="12">The sequence shown here is derived from an EMBL/GenBank/DDBJ whole genome shotgun (WGS) entry which is preliminary data.</text>
</comment>
<dbReference type="InterPro" id="IPR000623">
    <property type="entry name" value="Shikimate_kinase/TSH1"/>
</dbReference>
<reference evidence="12" key="1">
    <citation type="submission" date="2023-05" db="EMBL/GenBank/DDBJ databases">
        <title>[olsenella] sp. nov., isolated from a pig farm feces dump.</title>
        <authorList>
            <person name="Chang Y.-H."/>
        </authorList>
    </citation>
    <scope>NUCLEOTIDE SEQUENCE</scope>
    <source>
        <strain evidence="12">YH-ols2217</strain>
    </source>
</reference>